<keyword evidence="1" id="KW-0472">Membrane</keyword>
<name>A0ABT1QQQ5_9GAMM</name>
<gene>
    <name evidence="2" type="ORF">NM961_07830</name>
</gene>
<dbReference type="Proteomes" id="UP001165498">
    <property type="component" value="Unassembled WGS sequence"/>
</dbReference>
<evidence type="ECO:0000313" key="3">
    <source>
        <dbReference type="Proteomes" id="UP001165498"/>
    </source>
</evidence>
<feature type="transmembrane region" description="Helical" evidence="1">
    <location>
        <begin position="93"/>
        <end position="112"/>
    </location>
</feature>
<feature type="transmembrane region" description="Helical" evidence="1">
    <location>
        <begin position="6"/>
        <end position="27"/>
    </location>
</feature>
<proteinExistence type="predicted"/>
<evidence type="ECO:0000313" key="2">
    <source>
        <dbReference type="EMBL" id="MCQ4164617.1"/>
    </source>
</evidence>
<feature type="transmembrane region" description="Helical" evidence="1">
    <location>
        <begin position="132"/>
        <end position="153"/>
    </location>
</feature>
<protein>
    <recommendedName>
        <fullName evidence="4">DUF2306 domain-containing protein</fullName>
    </recommendedName>
</protein>
<dbReference type="EMBL" id="JANFQO010000006">
    <property type="protein sequence ID" value="MCQ4164617.1"/>
    <property type="molecule type" value="Genomic_DNA"/>
</dbReference>
<keyword evidence="3" id="KW-1185">Reference proteome</keyword>
<comment type="caution">
    <text evidence="2">The sequence shown here is derived from an EMBL/GenBank/DDBJ whole genome shotgun (WGS) entry which is preliminary data.</text>
</comment>
<keyword evidence="1" id="KW-0812">Transmembrane</keyword>
<keyword evidence="1" id="KW-1133">Transmembrane helix</keyword>
<accession>A0ABT1QQQ5</accession>
<evidence type="ECO:0000256" key="1">
    <source>
        <dbReference type="SAM" id="Phobius"/>
    </source>
</evidence>
<feature type="transmembrane region" description="Helical" evidence="1">
    <location>
        <begin position="63"/>
        <end position="81"/>
    </location>
</feature>
<dbReference type="RefSeq" id="WP_255913483.1">
    <property type="nucleotide sequence ID" value="NZ_JANFQO010000006.1"/>
</dbReference>
<reference evidence="2" key="1">
    <citation type="submission" date="2022-07" db="EMBL/GenBank/DDBJ databases">
        <title>Tahibacter sp., a new gammaproteobacterium isolated from the silt sample collected at pig farm.</title>
        <authorList>
            <person name="Chen H."/>
        </authorList>
    </citation>
    <scope>NUCLEOTIDE SEQUENCE</scope>
    <source>
        <strain evidence="2">P2K</strain>
    </source>
</reference>
<organism evidence="2 3">
    <name type="scientific">Tahibacter harae</name>
    <dbReference type="NCBI Taxonomy" id="2963937"/>
    <lineage>
        <taxon>Bacteria</taxon>
        <taxon>Pseudomonadati</taxon>
        <taxon>Pseudomonadota</taxon>
        <taxon>Gammaproteobacteria</taxon>
        <taxon>Lysobacterales</taxon>
        <taxon>Rhodanobacteraceae</taxon>
        <taxon>Tahibacter</taxon>
    </lineage>
</organism>
<sequence length="165" mass="17421">MLNISPFGMIHTIIALAAVACGLAALFKYGEIGMHTRAGRLYVWLTAATAFTGLFIFRHGGFGPPHALAILTLVVLLIAHAAGKRGGTGLSRYLAVTGYSLTLFFHLIPGLTETGTRIPLGAPAFSGPEDPTLKLLVAIGFVIYLAGAAWQVLRIRRAPRIAPSA</sequence>
<feature type="transmembrane region" description="Helical" evidence="1">
    <location>
        <begin position="39"/>
        <end position="57"/>
    </location>
</feature>
<evidence type="ECO:0008006" key="4">
    <source>
        <dbReference type="Google" id="ProtNLM"/>
    </source>
</evidence>